<sequence length="184" mass="18142">MLKSLSRVGLLTAAGLLALPALAQEAAPPQPAAGGPANLCKELLAFVTAPEAKKQEAATPQSQATAVSNPSGKTEGKPSVSGGEPQQKSGLSGATETKDTVVPGDRKAALAQANASAKGPAAPAASPPPPKPDAATVATIETAAASNDQASCRAAALTMRKAGVPMPPPLLALAALDLKFQNGR</sequence>
<evidence type="ECO:0000313" key="4">
    <source>
        <dbReference type="Proteomes" id="UP001224644"/>
    </source>
</evidence>
<evidence type="ECO:0000256" key="1">
    <source>
        <dbReference type="SAM" id="MobiDB-lite"/>
    </source>
</evidence>
<feature type="compositionally biased region" description="Basic and acidic residues" evidence="1">
    <location>
        <begin position="96"/>
        <end position="108"/>
    </location>
</feature>
<proteinExistence type="predicted"/>
<feature type="compositionally biased region" description="Polar residues" evidence="1">
    <location>
        <begin position="84"/>
        <end position="95"/>
    </location>
</feature>
<keyword evidence="2" id="KW-0732">Signal</keyword>
<keyword evidence="4" id="KW-1185">Reference proteome</keyword>
<dbReference type="RefSeq" id="WP_238222375.1">
    <property type="nucleotide sequence ID" value="NZ_BPQD01000003.1"/>
</dbReference>
<reference evidence="4" key="1">
    <citation type="journal article" date="2019" name="Int. J. Syst. Evol. Microbiol.">
        <title>The Global Catalogue of Microorganisms (GCM) 10K type strain sequencing project: providing services to taxonomists for standard genome sequencing and annotation.</title>
        <authorList>
            <consortium name="The Broad Institute Genomics Platform"/>
            <consortium name="The Broad Institute Genome Sequencing Center for Infectious Disease"/>
            <person name="Wu L."/>
            <person name="Ma J."/>
        </authorList>
    </citation>
    <scope>NUCLEOTIDE SEQUENCE [LARGE SCALE GENOMIC DNA]</scope>
    <source>
        <strain evidence="4">CECT 7069</strain>
    </source>
</reference>
<organism evidence="3 4">
    <name type="scientific">Methylobacterium adhaesivum</name>
    <dbReference type="NCBI Taxonomy" id="333297"/>
    <lineage>
        <taxon>Bacteria</taxon>
        <taxon>Pseudomonadati</taxon>
        <taxon>Pseudomonadota</taxon>
        <taxon>Alphaproteobacteria</taxon>
        <taxon>Hyphomicrobiales</taxon>
        <taxon>Methylobacteriaceae</taxon>
        <taxon>Methylobacterium</taxon>
    </lineage>
</organism>
<feature type="signal peptide" evidence="2">
    <location>
        <begin position="1"/>
        <end position="23"/>
    </location>
</feature>
<protein>
    <submittedName>
        <fullName evidence="3">Uncharacterized protein</fullName>
    </submittedName>
</protein>
<feature type="compositionally biased region" description="Polar residues" evidence="1">
    <location>
        <begin position="58"/>
        <end position="72"/>
    </location>
</feature>
<feature type="chain" id="PRO_5046430838" evidence="2">
    <location>
        <begin position="24"/>
        <end position="184"/>
    </location>
</feature>
<gene>
    <name evidence="3" type="ORF">QWZ12_10095</name>
</gene>
<accession>A0ABT8BIG0</accession>
<evidence type="ECO:0000313" key="3">
    <source>
        <dbReference type="EMBL" id="MDN3590964.1"/>
    </source>
</evidence>
<name>A0ABT8BIG0_9HYPH</name>
<evidence type="ECO:0000256" key="2">
    <source>
        <dbReference type="SAM" id="SignalP"/>
    </source>
</evidence>
<comment type="caution">
    <text evidence="3">The sequence shown here is derived from an EMBL/GenBank/DDBJ whole genome shotgun (WGS) entry which is preliminary data.</text>
</comment>
<feature type="region of interest" description="Disordered" evidence="1">
    <location>
        <begin position="51"/>
        <end position="135"/>
    </location>
</feature>
<feature type="compositionally biased region" description="Low complexity" evidence="1">
    <location>
        <begin position="109"/>
        <end position="124"/>
    </location>
</feature>
<dbReference type="EMBL" id="JAUFPX010000006">
    <property type="protein sequence ID" value="MDN3590964.1"/>
    <property type="molecule type" value="Genomic_DNA"/>
</dbReference>
<dbReference type="Proteomes" id="UP001224644">
    <property type="component" value="Unassembled WGS sequence"/>
</dbReference>